<name>A0A8X6QTT9_NEPPI</name>
<evidence type="ECO:0000313" key="1">
    <source>
        <dbReference type="EMBL" id="GFU42765.1"/>
    </source>
</evidence>
<dbReference type="EMBL" id="BMAW01085403">
    <property type="protein sequence ID" value="GFU42765.1"/>
    <property type="molecule type" value="Genomic_DNA"/>
</dbReference>
<reference evidence="1" key="1">
    <citation type="submission" date="2020-08" db="EMBL/GenBank/DDBJ databases">
        <title>Multicomponent nature underlies the extraordinary mechanical properties of spider dragline silk.</title>
        <authorList>
            <person name="Kono N."/>
            <person name="Nakamura H."/>
            <person name="Mori M."/>
            <person name="Yoshida Y."/>
            <person name="Ohtoshi R."/>
            <person name="Malay A.D."/>
            <person name="Moran D.A.P."/>
            <person name="Tomita M."/>
            <person name="Numata K."/>
            <person name="Arakawa K."/>
        </authorList>
    </citation>
    <scope>NUCLEOTIDE SEQUENCE</scope>
</reference>
<organism evidence="1 2">
    <name type="scientific">Nephila pilipes</name>
    <name type="common">Giant wood spider</name>
    <name type="synonym">Nephila maculata</name>
    <dbReference type="NCBI Taxonomy" id="299642"/>
    <lineage>
        <taxon>Eukaryota</taxon>
        <taxon>Metazoa</taxon>
        <taxon>Ecdysozoa</taxon>
        <taxon>Arthropoda</taxon>
        <taxon>Chelicerata</taxon>
        <taxon>Arachnida</taxon>
        <taxon>Araneae</taxon>
        <taxon>Araneomorphae</taxon>
        <taxon>Entelegynae</taxon>
        <taxon>Araneoidea</taxon>
        <taxon>Nephilidae</taxon>
        <taxon>Nephila</taxon>
    </lineage>
</organism>
<dbReference type="Proteomes" id="UP000887013">
    <property type="component" value="Unassembled WGS sequence"/>
</dbReference>
<accession>A0A8X6QTT9</accession>
<dbReference type="Gene3D" id="1.10.510.10">
    <property type="entry name" value="Transferase(Phosphotransferase) domain 1"/>
    <property type="match status" value="1"/>
</dbReference>
<sequence>MDLSYLSESENHGDCNLLNHNNIYSMMKEELREDFSAFKPLTNIWWLAHLTCNVHSMQREQCFDDPRLTEMSRTALYALERLKDNILRYSSTMQFLHDEVFNINQSDIIHGRWSNSIPASSLLNNISK</sequence>
<protein>
    <submittedName>
        <fullName evidence="1">Uncharacterized protein</fullName>
    </submittedName>
</protein>
<gene>
    <name evidence="1" type="primary">AVEN_5662_1</name>
    <name evidence="1" type="ORF">NPIL_466981</name>
</gene>
<evidence type="ECO:0000313" key="2">
    <source>
        <dbReference type="Proteomes" id="UP000887013"/>
    </source>
</evidence>
<proteinExistence type="predicted"/>
<keyword evidence="2" id="KW-1185">Reference proteome</keyword>
<comment type="caution">
    <text evidence="1">The sequence shown here is derived from an EMBL/GenBank/DDBJ whole genome shotgun (WGS) entry which is preliminary data.</text>
</comment>
<dbReference type="AlphaFoldDB" id="A0A8X6QTT9"/>
<dbReference type="OrthoDB" id="6412694at2759"/>